<dbReference type="GO" id="GO:0003984">
    <property type="term" value="F:acetolactate synthase activity"/>
    <property type="evidence" value="ECO:0007669"/>
    <property type="project" value="UniProtKB-EC"/>
</dbReference>
<dbReference type="InterPro" id="IPR039557">
    <property type="entry name" value="AHAS_ACT"/>
</dbReference>
<dbReference type="AlphaFoldDB" id="A0A1J5TF80"/>
<reference evidence="7" key="1">
    <citation type="submission" date="2016-10" db="EMBL/GenBank/DDBJ databases">
        <title>Sequence of Gallionella enrichment culture.</title>
        <authorList>
            <person name="Poehlein A."/>
            <person name="Muehling M."/>
            <person name="Daniel R."/>
        </authorList>
    </citation>
    <scope>NUCLEOTIDE SEQUENCE</scope>
</reference>
<comment type="pathway">
    <text evidence="2">Amino-acid biosynthesis; L-valine biosynthesis; L-valine from pyruvate: step 1/4.</text>
</comment>
<accession>A0A1J5TF80</accession>
<comment type="similarity">
    <text evidence="3">Belongs to the acetolactate synthase small subunit family.</text>
</comment>
<dbReference type="GO" id="GO:1990610">
    <property type="term" value="F:acetolactate synthase regulator activity"/>
    <property type="evidence" value="ECO:0007669"/>
    <property type="project" value="InterPro"/>
</dbReference>
<evidence type="ECO:0000256" key="3">
    <source>
        <dbReference type="ARBA" id="ARBA00006341"/>
    </source>
</evidence>
<name>A0A1J5TF80_9ZZZZ</name>
<dbReference type="UniPathway" id="UPA00049">
    <property type="reaction ID" value="UER00059"/>
</dbReference>
<evidence type="ECO:0000256" key="4">
    <source>
        <dbReference type="ARBA" id="ARBA00022605"/>
    </source>
</evidence>
<proteinExistence type="inferred from homology"/>
<keyword evidence="4" id="KW-0028">Amino-acid biosynthesis</keyword>
<dbReference type="UniPathway" id="UPA00047">
    <property type="reaction ID" value="UER00055"/>
</dbReference>
<gene>
    <name evidence="7" type="primary">ilvN</name>
    <name evidence="7" type="ORF">GALL_10950</name>
</gene>
<dbReference type="GO" id="GO:0005829">
    <property type="term" value="C:cytosol"/>
    <property type="evidence" value="ECO:0007669"/>
    <property type="project" value="TreeGrafter"/>
</dbReference>
<comment type="pathway">
    <text evidence="1">Amino-acid biosynthesis; L-isoleucine biosynthesis; L-isoleucine from 2-oxobutanoate: step 1/4.</text>
</comment>
<evidence type="ECO:0000259" key="6">
    <source>
        <dbReference type="PROSITE" id="PS51671"/>
    </source>
</evidence>
<feature type="domain" description="ACT" evidence="6">
    <location>
        <begin position="16"/>
        <end position="89"/>
    </location>
</feature>
<protein>
    <submittedName>
        <fullName evidence="7">Acetolactate synthase isozyme 1 small subunit</fullName>
        <ecNumber evidence="7">2.2.1.6</ecNumber>
    </submittedName>
</protein>
<dbReference type="PANTHER" id="PTHR30239:SF4">
    <property type="entry name" value="ACETOLACTATE SYNTHASE ISOZYME 1 SMALL SUBUNIT"/>
    <property type="match status" value="1"/>
</dbReference>
<dbReference type="EMBL" id="MLJW01000002">
    <property type="protein sequence ID" value="OIR18755.1"/>
    <property type="molecule type" value="Genomic_DNA"/>
</dbReference>
<evidence type="ECO:0000256" key="1">
    <source>
        <dbReference type="ARBA" id="ARBA00004974"/>
    </source>
</evidence>
<dbReference type="GO" id="GO:0009097">
    <property type="term" value="P:isoleucine biosynthetic process"/>
    <property type="evidence" value="ECO:0007669"/>
    <property type="project" value="UniProtKB-UniPathway"/>
</dbReference>
<sequence>MNASVPNRHSLMNTTLLELIVRNHPGTMSHVTGLFARRAFNLEAILCVPQPDGATSRMLLLVANEPRLEQVERQLERLHDVLHVRHRPDLPADVFDRMAPAWSGAEAVAP</sequence>
<evidence type="ECO:0000256" key="2">
    <source>
        <dbReference type="ARBA" id="ARBA00005025"/>
    </source>
</evidence>
<comment type="caution">
    <text evidence="7">The sequence shown here is derived from an EMBL/GenBank/DDBJ whole genome shotgun (WGS) entry which is preliminary data.</text>
</comment>
<dbReference type="CDD" id="cd04878">
    <property type="entry name" value="ACT_AHAS"/>
    <property type="match status" value="1"/>
</dbReference>
<keyword evidence="7" id="KW-0808">Transferase</keyword>
<dbReference type="InterPro" id="IPR002912">
    <property type="entry name" value="ACT_dom"/>
</dbReference>
<dbReference type="Pfam" id="PF22629">
    <property type="entry name" value="ACT_AHAS_ss"/>
    <property type="match status" value="1"/>
</dbReference>
<dbReference type="InterPro" id="IPR045865">
    <property type="entry name" value="ACT-like_dom_sf"/>
</dbReference>
<dbReference type="InterPro" id="IPR004789">
    <property type="entry name" value="Acetalactate_synth_ssu"/>
</dbReference>
<evidence type="ECO:0000313" key="7">
    <source>
        <dbReference type="EMBL" id="OIR18755.1"/>
    </source>
</evidence>
<dbReference type="PANTHER" id="PTHR30239">
    <property type="entry name" value="ACETOLACTATE SYNTHASE SMALL SUBUNIT"/>
    <property type="match status" value="1"/>
</dbReference>
<dbReference type="InterPro" id="IPR054480">
    <property type="entry name" value="AHAS_small-like_ACT"/>
</dbReference>
<evidence type="ECO:0000256" key="5">
    <source>
        <dbReference type="ARBA" id="ARBA00023304"/>
    </source>
</evidence>
<dbReference type="PROSITE" id="PS51671">
    <property type="entry name" value="ACT"/>
    <property type="match status" value="1"/>
</dbReference>
<organism evidence="7">
    <name type="scientific">mine drainage metagenome</name>
    <dbReference type="NCBI Taxonomy" id="410659"/>
    <lineage>
        <taxon>unclassified sequences</taxon>
        <taxon>metagenomes</taxon>
        <taxon>ecological metagenomes</taxon>
    </lineage>
</organism>
<dbReference type="EC" id="2.2.1.6" evidence="7"/>
<dbReference type="Gene3D" id="3.30.70.260">
    <property type="match status" value="1"/>
</dbReference>
<keyword evidence="5" id="KW-0100">Branched-chain amino acid biosynthesis</keyword>
<dbReference type="GO" id="GO:0009099">
    <property type="term" value="P:L-valine biosynthetic process"/>
    <property type="evidence" value="ECO:0007669"/>
    <property type="project" value="UniProtKB-UniPathway"/>
</dbReference>
<dbReference type="SUPFAM" id="SSF55021">
    <property type="entry name" value="ACT-like"/>
    <property type="match status" value="1"/>
</dbReference>